<dbReference type="Proteomes" id="UP000265643">
    <property type="component" value="Unassembled WGS sequence"/>
</dbReference>
<feature type="binding site" evidence="12">
    <location>
        <begin position="30"/>
        <end position="37"/>
    </location>
    <ligand>
        <name>ATP</name>
        <dbReference type="ChEBI" id="CHEBI:30616"/>
    </ligand>
</feature>
<name>A0A391P4E9_9FIRM</name>
<dbReference type="HAMAP" id="MF_00365">
    <property type="entry name" value="RecF"/>
    <property type="match status" value="1"/>
</dbReference>
<comment type="similarity">
    <text evidence="2 12 13">Belongs to the RecF family.</text>
</comment>
<evidence type="ECO:0000313" key="15">
    <source>
        <dbReference type="EMBL" id="GCA67016.1"/>
    </source>
</evidence>
<evidence type="ECO:0000256" key="9">
    <source>
        <dbReference type="ARBA" id="ARBA00023125"/>
    </source>
</evidence>
<keyword evidence="5 12" id="KW-0235">DNA replication</keyword>
<keyword evidence="9 12" id="KW-0238">DNA-binding</keyword>
<dbReference type="NCBIfam" id="TIGR00611">
    <property type="entry name" value="recf"/>
    <property type="match status" value="1"/>
</dbReference>
<feature type="domain" description="RecF/RecN/SMC N-terminal" evidence="14">
    <location>
        <begin position="3"/>
        <end position="356"/>
    </location>
</feature>
<dbReference type="InterPro" id="IPR027417">
    <property type="entry name" value="P-loop_NTPase"/>
</dbReference>
<dbReference type="GO" id="GO:0006302">
    <property type="term" value="P:double-strand break repair"/>
    <property type="evidence" value="ECO:0007669"/>
    <property type="project" value="TreeGrafter"/>
</dbReference>
<dbReference type="Gene3D" id="1.20.1050.90">
    <property type="entry name" value="RecF/RecN/SMC, N-terminal domain"/>
    <property type="match status" value="1"/>
</dbReference>
<dbReference type="Pfam" id="PF02463">
    <property type="entry name" value="SMC_N"/>
    <property type="match status" value="1"/>
</dbReference>
<reference evidence="16" key="1">
    <citation type="submission" date="2018-09" db="EMBL/GenBank/DDBJ databases">
        <title>Draft Genome Sequence of Mediterraneibacter sp. KCTC 15684.</title>
        <authorList>
            <person name="Kim J.S."/>
            <person name="Han K.I."/>
            <person name="Suh M.K."/>
            <person name="Lee K.C."/>
            <person name="Eom M.K."/>
            <person name="Lee J.H."/>
            <person name="Park S.H."/>
            <person name="Kang S.W."/>
            <person name="Park J.E."/>
            <person name="Oh B.S."/>
            <person name="Yu S.Y."/>
            <person name="Choi S.H."/>
            <person name="Lee D.H."/>
            <person name="Yoon H."/>
            <person name="Kim B."/>
            <person name="Yang S.J."/>
            <person name="Lee J.S."/>
        </authorList>
    </citation>
    <scope>NUCLEOTIDE SEQUENCE [LARGE SCALE GENOMIC DNA]</scope>
    <source>
        <strain evidence="16">KCTC 15684</strain>
    </source>
</reference>
<dbReference type="AlphaFoldDB" id="A0A391P4E9"/>
<dbReference type="Gene3D" id="3.40.50.300">
    <property type="entry name" value="P-loop containing nucleotide triphosphate hydrolases"/>
    <property type="match status" value="1"/>
</dbReference>
<evidence type="ECO:0000256" key="4">
    <source>
        <dbReference type="ARBA" id="ARBA00022490"/>
    </source>
</evidence>
<dbReference type="PANTHER" id="PTHR32182">
    <property type="entry name" value="DNA REPLICATION AND REPAIR PROTEIN RECF"/>
    <property type="match status" value="1"/>
</dbReference>
<comment type="caution">
    <text evidence="15">The sequence shown here is derived from an EMBL/GenBank/DDBJ whole genome shotgun (WGS) entry which is preliminary data.</text>
</comment>
<evidence type="ECO:0000256" key="12">
    <source>
        <dbReference type="HAMAP-Rule" id="MF_00365"/>
    </source>
</evidence>
<evidence type="ECO:0000313" key="16">
    <source>
        <dbReference type="Proteomes" id="UP000265643"/>
    </source>
</evidence>
<dbReference type="InterPro" id="IPR001238">
    <property type="entry name" value="DNA-binding_RecF"/>
</dbReference>
<evidence type="ECO:0000256" key="13">
    <source>
        <dbReference type="RuleBase" id="RU000578"/>
    </source>
</evidence>
<keyword evidence="6 12" id="KW-0547">Nucleotide-binding</keyword>
<dbReference type="GO" id="GO:0000731">
    <property type="term" value="P:DNA synthesis involved in DNA repair"/>
    <property type="evidence" value="ECO:0007669"/>
    <property type="project" value="TreeGrafter"/>
</dbReference>
<dbReference type="EMBL" id="BHGK01000001">
    <property type="protein sequence ID" value="GCA67016.1"/>
    <property type="molecule type" value="Genomic_DNA"/>
</dbReference>
<evidence type="ECO:0000256" key="8">
    <source>
        <dbReference type="ARBA" id="ARBA00022840"/>
    </source>
</evidence>
<keyword evidence="8 12" id="KW-0067">ATP-binding</keyword>
<evidence type="ECO:0000259" key="14">
    <source>
        <dbReference type="Pfam" id="PF02463"/>
    </source>
</evidence>
<dbReference type="InterPro" id="IPR018078">
    <property type="entry name" value="DNA-binding_RecF_CS"/>
</dbReference>
<evidence type="ECO:0000256" key="1">
    <source>
        <dbReference type="ARBA" id="ARBA00004496"/>
    </source>
</evidence>
<comment type="function">
    <text evidence="12 13">The RecF protein is involved in DNA metabolism; it is required for DNA replication and normal SOS inducibility. RecF binds preferentially to single-stranded, linear DNA. It also seems to bind ATP.</text>
</comment>
<dbReference type="InterPro" id="IPR042174">
    <property type="entry name" value="RecF_2"/>
</dbReference>
<dbReference type="RefSeq" id="WP_119297945.1">
    <property type="nucleotide sequence ID" value="NZ_BHGK01000001.1"/>
</dbReference>
<dbReference type="GO" id="GO:0006260">
    <property type="term" value="P:DNA replication"/>
    <property type="evidence" value="ECO:0007669"/>
    <property type="project" value="UniProtKB-UniRule"/>
</dbReference>
<keyword evidence="10 12" id="KW-0234">DNA repair</keyword>
<evidence type="ECO:0000256" key="7">
    <source>
        <dbReference type="ARBA" id="ARBA00022763"/>
    </source>
</evidence>
<dbReference type="PROSITE" id="PS00618">
    <property type="entry name" value="RECF_2"/>
    <property type="match status" value="1"/>
</dbReference>
<keyword evidence="7 12" id="KW-0227">DNA damage</keyword>
<dbReference type="GO" id="GO:0005524">
    <property type="term" value="F:ATP binding"/>
    <property type="evidence" value="ECO:0007669"/>
    <property type="project" value="UniProtKB-UniRule"/>
</dbReference>
<evidence type="ECO:0000256" key="11">
    <source>
        <dbReference type="ARBA" id="ARBA00023236"/>
    </source>
</evidence>
<keyword evidence="16" id="KW-1185">Reference proteome</keyword>
<accession>A0A391P4E9</accession>
<dbReference type="PROSITE" id="PS00617">
    <property type="entry name" value="RECF_1"/>
    <property type="match status" value="1"/>
</dbReference>
<evidence type="ECO:0000256" key="6">
    <source>
        <dbReference type="ARBA" id="ARBA00022741"/>
    </source>
</evidence>
<dbReference type="InterPro" id="IPR003395">
    <property type="entry name" value="RecF/RecN/SMC_N"/>
</dbReference>
<organism evidence="15 16">
    <name type="scientific">Mediterraneibacter butyricigenes</name>
    <dbReference type="NCBI Taxonomy" id="2316025"/>
    <lineage>
        <taxon>Bacteria</taxon>
        <taxon>Bacillati</taxon>
        <taxon>Bacillota</taxon>
        <taxon>Clostridia</taxon>
        <taxon>Lachnospirales</taxon>
        <taxon>Lachnospiraceae</taxon>
        <taxon>Mediterraneibacter</taxon>
    </lineage>
</organism>
<dbReference type="CDD" id="cd03242">
    <property type="entry name" value="ABC_RecF"/>
    <property type="match status" value="1"/>
</dbReference>
<evidence type="ECO:0000256" key="5">
    <source>
        <dbReference type="ARBA" id="ARBA00022705"/>
    </source>
</evidence>
<evidence type="ECO:0000256" key="3">
    <source>
        <dbReference type="ARBA" id="ARBA00020170"/>
    </source>
</evidence>
<sequence>MIVESLKLKNYRNYELLDIVFDPATNILYGDNAQGKTNILEALYLCGTTKSHRGTKDRDLIRFGEEESHLEAMIRKKDLEFQIDIHLKKSSPKGIAVNKLPLKKAAELFGIIHFVFFSPEDLNIIKEGPAGRRRFIDLELSQLDKVYFSDLTNYNRIIQQRNSVLKEAAFKPDLLSTLDIWDMQLVQYGCKVIAARRKFVEKLNHIIQDIHFQLTGEKESIELLYEPNILEERFEETLERQRDRDLKLKSTGTGPHRDDICFLANGIDIRKFGSQGQQRTAALSLKLSEIELVKELIHDTPVLLLDDVLSELDKNRQNYLLDSIHDIQTIVTCTGVDEFVNHRFSLNRVFHVKEGTATKEN</sequence>
<comment type="subcellular location">
    <subcellularLocation>
        <location evidence="1 12 13">Cytoplasm</location>
    </subcellularLocation>
</comment>
<evidence type="ECO:0000256" key="10">
    <source>
        <dbReference type="ARBA" id="ARBA00023204"/>
    </source>
</evidence>
<dbReference type="SUPFAM" id="SSF52540">
    <property type="entry name" value="P-loop containing nucleoside triphosphate hydrolases"/>
    <property type="match status" value="1"/>
</dbReference>
<dbReference type="GO" id="GO:0003697">
    <property type="term" value="F:single-stranded DNA binding"/>
    <property type="evidence" value="ECO:0007669"/>
    <property type="project" value="UniProtKB-UniRule"/>
</dbReference>
<gene>
    <name evidence="12 15" type="primary">recF</name>
    <name evidence="15" type="ORF">KGMB01110_14520</name>
</gene>
<keyword evidence="4 12" id="KW-0963">Cytoplasm</keyword>
<proteinExistence type="inferred from homology"/>
<keyword evidence="11 12" id="KW-0742">SOS response</keyword>
<dbReference type="GO" id="GO:0009432">
    <property type="term" value="P:SOS response"/>
    <property type="evidence" value="ECO:0007669"/>
    <property type="project" value="UniProtKB-UniRule"/>
</dbReference>
<dbReference type="GO" id="GO:0005737">
    <property type="term" value="C:cytoplasm"/>
    <property type="evidence" value="ECO:0007669"/>
    <property type="project" value="UniProtKB-SubCell"/>
</dbReference>
<evidence type="ECO:0000256" key="2">
    <source>
        <dbReference type="ARBA" id="ARBA00008016"/>
    </source>
</evidence>
<dbReference type="PANTHER" id="PTHR32182:SF0">
    <property type="entry name" value="DNA REPLICATION AND REPAIR PROTEIN RECF"/>
    <property type="match status" value="1"/>
</dbReference>
<protein>
    <recommendedName>
        <fullName evidence="3 12">DNA replication and repair protein RecF</fullName>
    </recommendedName>
</protein>